<evidence type="ECO:0000256" key="8">
    <source>
        <dbReference type="SAM" id="Phobius"/>
    </source>
</evidence>
<keyword evidence="3" id="KW-1003">Cell membrane</keyword>
<organism evidence="9 10">
    <name type="scientific">Pseudonocardia acidicola</name>
    <dbReference type="NCBI Taxonomy" id="2724939"/>
    <lineage>
        <taxon>Bacteria</taxon>
        <taxon>Bacillati</taxon>
        <taxon>Actinomycetota</taxon>
        <taxon>Actinomycetes</taxon>
        <taxon>Pseudonocardiales</taxon>
        <taxon>Pseudonocardiaceae</taxon>
        <taxon>Pseudonocardia</taxon>
    </lineage>
</organism>
<feature type="transmembrane region" description="Helical" evidence="8">
    <location>
        <begin position="241"/>
        <end position="263"/>
    </location>
</feature>
<evidence type="ECO:0000256" key="7">
    <source>
        <dbReference type="ARBA" id="ARBA00023136"/>
    </source>
</evidence>
<keyword evidence="6 8" id="KW-1133">Transmembrane helix</keyword>
<keyword evidence="7 8" id="KW-0472">Membrane</keyword>
<keyword evidence="4" id="KW-0997">Cell inner membrane</keyword>
<keyword evidence="2" id="KW-0813">Transport</keyword>
<feature type="transmembrane region" description="Helical" evidence="8">
    <location>
        <begin position="44"/>
        <end position="61"/>
    </location>
</feature>
<sequence length="289" mass="29485">MSIVLHGDGFLARQNLINILLQTAPITVMAVGTVFVLSLGEIDLSIGAVVALSAIIAAVELRDHGLVAGIVAGLATGLVVGLVNGLMVTKLRLPSFLVTLGMMGLCAGLSQRITQLQAVPSTDVAFNGLFGSGSLAGISTLILWSAVFVLLGHFVYRHTRVGAHVLAAGDNVRAARVSGIKVDRIKIGVLVVSGLSAAVAGLLYTGRLHGATYTLGSSDLLTVIAAVVIGGTRLFGGRGTVVGALIGSLILGMLNNGLILAGLSDSEQQVARGLIILVAVALTLREDKS</sequence>
<evidence type="ECO:0000256" key="4">
    <source>
        <dbReference type="ARBA" id="ARBA00022519"/>
    </source>
</evidence>
<protein>
    <submittedName>
        <fullName evidence="9">ABC transporter permease</fullName>
    </submittedName>
</protein>
<reference evidence="9 10" key="1">
    <citation type="submission" date="2020-04" db="EMBL/GenBank/DDBJ databases">
        <authorList>
            <person name="Klaysubun C."/>
            <person name="Duangmal K."/>
            <person name="Lipun K."/>
        </authorList>
    </citation>
    <scope>NUCLEOTIDE SEQUENCE [LARGE SCALE GENOMIC DNA]</scope>
    <source>
        <strain evidence="9 10">K10HN5</strain>
    </source>
</reference>
<evidence type="ECO:0000313" key="9">
    <source>
        <dbReference type="EMBL" id="NMI01359.1"/>
    </source>
</evidence>
<proteinExistence type="predicted"/>
<comment type="subcellular location">
    <subcellularLocation>
        <location evidence="1">Cell membrane</location>
        <topology evidence="1">Multi-pass membrane protein</topology>
    </subcellularLocation>
</comment>
<evidence type="ECO:0000256" key="1">
    <source>
        <dbReference type="ARBA" id="ARBA00004651"/>
    </source>
</evidence>
<feature type="transmembrane region" description="Helical" evidence="8">
    <location>
        <begin position="67"/>
        <end position="88"/>
    </location>
</feature>
<feature type="transmembrane region" description="Helical" evidence="8">
    <location>
        <begin position="95"/>
        <end position="114"/>
    </location>
</feature>
<dbReference type="Proteomes" id="UP000820669">
    <property type="component" value="Unassembled WGS sequence"/>
</dbReference>
<dbReference type="CDD" id="cd06579">
    <property type="entry name" value="TM_PBP1_transp_AraH_like"/>
    <property type="match status" value="1"/>
</dbReference>
<feature type="transmembrane region" description="Helical" evidence="8">
    <location>
        <begin position="210"/>
        <end position="229"/>
    </location>
</feature>
<evidence type="ECO:0000256" key="6">
    <source>
        <dbReference type="ARBA" id="ARBA00022989"/>
    </source>
</evidence>
<feature type="transmembrane region" description="Helical" evidence="8">
    <location>
        <begin position="134"/>
        <end position="156"/>
    </location>
</feature>
<dbReference type="EMBL" id="JAAXLA010000082">
    <property type="protein sequence ID" value="NMI01359.1"/>
    <property type="molecule type" value="Genomic_DNA"/>
</dbReference>
<dbReference type="PANTHER" id="PTHR32196:SF21">
    <property type="entry name" value="ABC TRANSPORTER PERMEASE PROTEIN YPHD-RELATED"/>
    <property type="match status" value="1"/>
</dbReference>
<keyword evidence="5 8" id="KW-0812">Transmembrane</keyword>
<keyword evidence="10" id="KW-1185">Reference proteome</keyword>
<feature type="transmembrane region" description="Helical" evidence="8">
    <location>
        <begin position="185"/>
        <end position="204"/>
    </location>
</feature>
<dbReference type="InterPro" id="IPR001851">
    <property type="entry name" value="ABC_transp_permease"/>
</dbReference>
<comment type="caution">
    <text evidence="9">The sequence shown here is derived from an EMBL/GenBank/DDBJ whole genome shotgun (WGS) entry which is preliminary data.</text>
</comment>
<name>A0ABX1SLF2_9PSEU</name>
<evidence type="ECO:0000256" key="3">
    <source>
        <dbReference type="ARBA" id="ARBA00022475"/>
    </source>
</evidence>
<dbReference type="Pfam" id="PF02653">
    <property type="entry name" value="BPD_transp_2"/>
    <property type="match status" value="1"/>
</dbReference>
<gene>
    <name evidence="9" type="ORF">HF526_29290</name>
</gene>
<dbReference type="PANTHER" id="PTHR32196">
    <property type="entry name" value="ABC TRANSPORTER PERMEASE PROTEIN YPHD-RELATED-RELATED"/>
    <property type="match status" value="1"/>
</dbReference>
<feature type="transmembrane region" description="Helical" evidence="8">
    <location>
        <begin position="16"/>
        <end position="37"/>
    </location>
</feature>
<evidence type="ECO:0000256" key="2">
    <source>
        <dbReference type="ARBA" id="ARBA00022448"/>
    </source>
</evidence>
<evidence type="ECO:0000313" key="10">
    <source>
        <dbReference type="Proteomes" id="UP000820669"/>
    </source>
</evidence>
<evidence type="ECO:0000256" key="5">
    <source>
        <dbReference type="ARBA" id="ARBA00022692"/>
    </source>
</evidence>
<accession>A0ABX1SLF2</accession>